<dbReference type="InParanoid" id="A7SGY7"/>
<protein>
    <submittedName>
        <fullName evidence="1">Uncharacterized protein</fullName>
    </submittedName>
</protein>
<accession>A7SGY7</accession>
<dbReference type="HOGENOM" id="CLU_372695_0_0_1"/>
<gene>
    <name evidence="1" type="ORF">NEMVEDRAFT_v1g212125</name>
</gene>
<dbReference type="InterPro" id="IPR051055">
    <property type="entry name" value="PIF1_helicase"/>
</dbReference>
<proteinExistence type="predicted"/>
<evidence type="ECO:0000313" key="2">
    <source>
        <dbReference type="Proteomes" id="UP000001593"/>
    </source>
</evidence>
<dbReference type="eggNOG" id="KOG0987">
    <property type="taxonomic scope" value="Eukaryota"/>
</dbReference>
<dbReference type="Proteomes" id="UP000001593">
    <property type="component" value="Unassembled WGS sequence"/>
</dbReference>
<name>A7SGY7_NEMVE</name>
<keyword evidence="2" id="KW-1185">Reference proteome</keyword>
<evidence type="ECO:0000313" key="1">
    <source>
        <dbReference type="EMBL" id="EDO36997.1"/>
    </source>
</evidence>
<dbReference type="OMA" id="CFMYNAM"/>
<dbReference type="PANTHER" id="PTHR47642">
    <property type="entry name" value="ATP-DEPENDENT DNA HELICASE"/>
    <property type="match status" value="1"/>
</dbReference>
<organism evidence="1 2">
    <name type="scientific">Nematostella vectensis</name>
    <name type="common">Starlet sea anemone</name>
    <dbReference type="NCBI Taxonomy" id="45351"/>
    <lineage>
        <taxon>Eukaryota</taxon>
        <taxon>Metazoa</taxon>
        <taxon>Cnidaria</taxon>
        <taxon>Anthozoa</taxon>
        <taxon>Hexacorallia</taxon>
        <taxon>Actiniaria</taxon>
        <taxon>Edwardsiidae</taxon>
        <taxon>Nematostella</taxon>
    </lineage>
</organism>
<sequence length="746" mass="84949">MSSQRIFEIVNQIHLTLSNSSENKKPFNAIFQHAFHHRFELLDIVRQDQAETEFVTCLKEVRIGYSSDSSTQLLKRLERDLPDEINQSATQIFFTRLEAQLYNLKRIRKLPGQILRFEASDQGNTDNISCAAEKMLLLKPGCKVMLIYNKSDELRNGSSGVFVGVESESVLVEFKDIGITKPKRETWHKKSMIGEVVATRTQFPFIPMKEFVPGLIYVALTCVKKSAHLQVIGFKSSQFIPPSQDCISVCNVNDKLVQDHSCCRNVILTDDDIAVKESIRDEVMEDKTEEAMGEVTQVMDNILKSYFERGEPSELLIDLPTVYAVLADETSHDFVRTPQAGFNIRELLKGQRSEVVLSDFGREKNKLIDEMLAGGKDLDTMGKVMWCRSCQIIIEDSIDDVAEIHVSIRQWTLDTQSLFMLLSRSPDFLSDLKMFFEKKLSPVQSNVGTNLMIAVYKEVVSAVADRVRTVKSHAPILRNVKEMPSVGRAKIRYVGAWAVAKVHHKLLNYAKKFIATESLQTLMRLQKTSVYPDTLTVTEEGQFRSRGLIHIEDCAYKFFLDIKVLRVGQLNDTKLRASIDDAIAAVKENRPLIHKWNSCFPAEVPQEDIDILYKLIVERYMMAGAGQYLRDYRLAYRLKKSAERRKKVLEKKTAVEEMKGLVALSDIASDRSPSKVDSHQRLIEYMNKFGEANVHPVIHQAPDSKALPGLWGSGKPRSQDIQSKPWKCAHPCHEGQYCHSTFILFR</sequence>
<dbReference type="EMBL" id="DS469656">
    <property type="protein sequence ID" value="EDO36997.1"/>
    <property type="molecule type" value="Genomic_DNA"/>
</dbReference>
<reference evidence="1 2" key="1">
    <citation type="journal article" date="2007" name="Science">
        <title>Sea anemone genome reveals ancestral eumetazoan gene repertoire and genomic organization.</title>
        <authorList>
            <person name="Putnam N.H."/>
            <person name="Srivastava M."/>
            <person name="Hellsten U."/>
            <person name="Dirks B."/>
            <person name="Chapman J."/>
            <person name="Salamov A."/>
            <person name="Terry A."/>
            <person name="Shapiro H."/>
            <person name="Lindquist E."/>
            <person name="Kapitonov V.V."/>
            <person name="Jurka J."/>
            <person name="Genikhovich G."/>
            <person name="Grigoriev I.V."/>
            <person name="Lucas S.M."/>
            <person name="Steele R.E."/>
            <person name="Finnerty J.R."/>
            <person name="Technau U."/>
            <person name="Martindale M.Q."/>
            <person name="Rokhsar D.S."/>
        </authorList>
    </citation>
    <scope>NUCLEOTIDE SEQUENCE [LARGE SCALE GENOMIC DNA]</scope>
    <source>
        <strain evidence="2">CH2 X CH6</strain>
    </source>
</reference>
<dbReference type="AlphaFoldDB" id="A7SGY7"/>
<dbReference type="STRING" id="45351.A7SGY7"/>